<dbReference type="CDD" id="cd15848">
    <property type="entry name" value="SNARE_syntaxin1-like"/>
    <property type="match status" value="1"/>
</dbReference>
<dbReference type="FunFam" id="1.20.5.110:FF:000008">
    <property type="entry name" value="Syntaxin 132"/>
    <property type="match status" value="1"/>
</dbReference>
<dbReference type="GO" id="GO:0006886">
    <property type="term" value="P:intracellular protein transport"/>
    <property type="evidence" value="ECO:0007669"/>
    <property type="project" value="InterPro"/>
</dbReference>
<keyword evidence="5" id="KW-0175">Coiled coil</keyword>
<feature type="domain" description="T-SNARE coiled-coil homology" evidence="8">
    <location>
        <begin position="218"/>
        <end position="280"/>
    </location>
</feature>
<dbReference type="PROSITE" id="PS50192">
    <property type="entry name" value="T_SNARE"/>
    <property type="match status" value="1"/>
</dbReference>
<dbReference type="GO" id="GO:0031201">
    <property type="term" value="C:SNARE complex"/>
    <property type="evidence" value="ECO:0007669"/>
    <property type="project" value="TreeGrafter"/>
</dbReference>
<dbReference type="InterPro" id="IPR010989">
    <property type="entry name" value="SNARE"/>
</dbReference>
<dbReference type="GO" id="GO:0005484">
    <property type="term" value="F:SNAP receptor activity"/>
    <property type="evidence" value="ECO:0007669"/>
    <property type="project" value="InterPro"/>
</dbReference>
<dbReference type="GO" id="GO:0005886">
    <property type="term" value="C:plasma membrane"/>
    <property type="evidence" value="ECO:0007669"/>
    <property type="project" value="TreeGrafter"/>
</dbReference>
<dbReference type="InterPro" id="IPR006011">
    <property type="entry name" value="Syntaxin_N"/>
</dbReference>
<evidence type="ECO:0000256" key="6">
    <source>
        <dbReference type="SAM" id="MobiDB-lite"/>
    </source>
</evidence>
<evidence type="ECO:0000256" key="3">
    <source>
        <dbReference type="ARBA" id="ARBA00022927"/>
    </source>
</evidence>
<keyword evidence="3" id="KW-0653">Protein transport</keyword>
<organism evidence="9">
    <name type="scientific">Nymphaea colorata</name>
    <name type="common">pocket water lily</name>
    <dbReference type="NCBI Taxonomy" id="210225"/>
    <lineage>
        <taxon>Eukaryota</taxon>
        <taxon>Viridiplantae</taxon>
        <taxon>Streptophyta</taxon>
        <taxon>Embryophyta</taxon>
        <taxon>Tracheophyta</taxon>
        <taxon>Spermatophyta</taxon>
        <taxon>Magnoliopsida</taxon>
        <taxon>Nymphaeales</taxon>
        <taxon>Nymphaeaceae</taxon>
        <taxon>Nymphaea</taxon>
    </lineage>
</organism>
<evidence type="ECO:0000256" key="7">
    <source>
        <dbReference type="SAM" id="Phobius"/>
    </source>
</evidence>
<reference evidence="9" key="1">
    <citation type="submission" date="2019-09" db="EMBL/GenBank/DDBJ databases">
        <authorList>
            <person name="Zhang L."/>
        </authorList>
    </citation>
    <scope>NUCLEOTIDE SEQUENCE</scope>
</reference>
<dbReference type="OrthoDB" id="10255013at2759"/>
<keyword evidence="7" id="KW-0472">Membrane</keyword>
<dbReference type="GO" id="GO:0006887">
    <property type="term" value="P:exocytosis"/>
    <property type="evidence" value="ECO:0007669"/>
    <property type="project" value="TreeGrafter"/>
</dbReference>
<dbReference type="Gramene" id="NC2G0192300.1">
    <property type="protein sequence ID" value="NC2G0192300.1:cds"/>
    <property type="gene ID" value="NC2G0192300"/>
</dbReference>
<name>A0A5K1ANM2_9MAGN</name>
<dbReference type="InterPro" id="IPR045242">
    <property type="entry name" value="Syntaxin"/>
</dbReference>
<dbReference type="CDD" id="cd00179">
    <property type="entry name" value="SynN"/>
    <property type="match status" value="1"/>
</dbReference>
<dbReference type="SUPFAM" id="SSF47661">
    <property type="entry name" value="t-snare proteins"/>
    <property type="match status" value="1"/>
</dbReference>
<keyword evidence="2" id="KW-0813">Transport</keyword>
<dbReference type="Pfam" id="PF05739">
    <property type="entry name" value="SNARE"/>
    <property type="match status" value="1"/>
</dbReference>
<evidence type="ECO:0000313" key="9">
    <source>
        <dbReference type="EMBL" id="VVW03164.1"/>
    </source>
</evidence>
<dbReference type="InterPro" id="IPR000727">
    <property type="entry name" value="T_SNARE_dom"/>
</dbReference>
<gene>
    <name evidence="9" type="ORF">NYM_LOCUS13693</name>
</gene>
<dbReference type="AlphaFoldDB" id="A0A5K1ANM2"/>
<feature type="region of interest" description="Disordered" evidence="6">
    <location>
        <begin position="1"/>
        <end position="36"/>
    </location>
</feature>
<dbReference type="InterPro" id="IPR006012">
    <property type="entry name" value="Syntaxin/epimorphin_CS"/>
</dbReference>
<evidence type="ECO:0000256" key="2">
    <source>
        <dbReference type="ARBA" id="ARBA00022448"/>
    </source>
</evidence>
<dbReference type="PANTHER" id="PTHR19957">
    <property type="entry name" value="SYNTAXIN"/>
    <property type="match status" value="1"/>
</dbReference>
<sequence>MNDLFTGSFRRQANGRDRGEDLESGRAPPKKGREVQMSPIAGKDTVNLDKFFVDVEGVKEELRAVEQVHRRLQQLNEESKKAYSANAVKDLRKKMEADVTEALKRAKVIKIRLEALDRANAANRCLPDCGPGSSTDRTRTSVVNGLRKKLKDTMDDFQEMRGDMSREYKETIERRYFTVTGHQADEEAIDRLISTGESEAMFQRAIQEQGRAQIMDTMSEIQERRDAVRDIEKNLLELHQVFLDMAVLVEAQGEQLNDIESHVARASSFVRTGADHLTTARVYQKSTRKWTCIAILLVIVIILIILLPILLKKN</sequence>
<dbReference type="GO" id="GO:0006906">
    <property type="term" value="P:vesicle fusion"/>
    <property type="evidence" value="ECO:0007669"/>
    <property type="project" value="TreeGrafter"/>
</dbReference>
<evidence type="ECO:0000256" key="1">
    <source>
        <dbReference type="ARBA" id="ARBA00009063"/>
    </source>
</evidence>
<dbReference type="EMBL" id="LR721780">
    <property type="protein sequence ID" value="VVW03164.1"/>
    <property type="molecule type" value="Genomic_DNA"/>
</dbReference>
<dbReference type="FunFam" id="1.20.58.70:FF:000003">
    <property type="entry name" value="Qa-SNARE, Sso1/Syntaxin1-type, SYP12A-group"/>
    <property type="match status" value="1"/>
</dbReference>
<dbReference type="SMART" id="SM00397">
    <property type="entry name" value="t_SNARE"/>
    <property type="match status" value="1"/>
</dbReference>
<evidence type="ECO:0000259" key="8">
    <source>
        <dbReference type="PROSITE" id="PS50192"/>
    </source>
</evidence>
<dbReference type="OMA" id="AQGNMLN"/>
<dbReference type="SMART" id="SM00503">
    <property type="entry name" value="SynN"/>
    <property type="match status" value="1"/>
</dbReference>
<proteinExistence type="inferred from homology"/>
<dbReference type="Gene3D" id="1.20.5.110">
    <property type="match status" value="1"/>
</dbReference>
<feature type="transmembrane region" description="Helical" evidence="7">
    <location>
        <begin position="290"/>
        <end position="311"/>
    </location>
</feature>
<accession>A0A5K1ANM2</accession>
<dbReference type="GO" id="GO:0048278">
    <property type="term" value="P:vesicle docking"/>
    <property type="evidence" value="ECO:0007669"/>
    <property type="project" value="TreeGrafter"/>
</dbReference>
<dbReference type="GO" id="GO:0012505">
    <property type="term" value="C:endomembrane system"/>
    <property type="evidence" value="ECO:0007669"/>
    <property type="project" value="TreeGrafter"/>
</dbReference>
<keyword evidence="7" id="KW-0812">Transmembrane</keyword>
<feature type="compositionally biased region" description="Basic and acidic residues" evidence="6">
    <location>
        <begin position="14"/>
        <end position="24"/>
    </location>
</feature>
<evidence type="ECO:0000256" key="5">
    <source>
        <dbReference type="SAM" id="Coils"/>
    </source>
</evidence>
<dbReference type="GO" id="GO:0000149">
    <property type="term" value="F:SNARE binding"/>
    <property type="evidence" value="ECO:0007669"/>
    <property type="project" value="TreeGrafter"/>
</dbReference>
<protein>
    <recommendedName>
        <fullName evidence="8">t-SNARE coiled-coil homology domain-containing protein</fullName>
    </recommendedName>
</protein>
<keyword evidence="7" id="KW-1133">Transmembrane helix</keyword>
<comment type="similarity">
    <text evidence="1 4">Belongs to the syntaxin family.</text>
</comment>
<evidence type="ECO:0000256" key="4">
    <source>
        <dbReference type="RuleBase" id="RU003858"/>
    </source>
</evidence>
<dbReference type="PROSITE" id="PS00914">
    <property type="entry name" value="SYNTAXIN"/>
    <property type="match status" value="1"/>
</dbReference>
<dbReference type="Pfam" id="PF00804">
    <property type="entry name" value="Syntaxin"/>
    <property type="match status" value="1"/>
</dbReference>
<dbReference type="Gene3D" id="1.20.58.70">
    <property type="match status" value="1"/>
</dbReference>
<feature type="coiled-coil region" evidence="5">
    <location>
        <begin position="55"/>
        <end position="85"/>
    </location>
</feature>
<dbReference type="PANTHER" id="PTHR19957:SF80">
    <property type="entry name" value="SYNTAXIN-121"/>
    <property type="match status" value="1"/>
</dbReference>